<organism evidence="1 2">
    <name type="scientific">Phlebia brevispora</name>
    <dbReference type="NCBI Taxonomy" id="194682"/>
    <lineage>
        <taxon>Eukaryota</taxon>
        <taxon>Fungi</taxon>
        <taxon>Dikarya</taxon>
        <taxon>Basidiomycota</taxon>
        <taxon>Agaricomycotina</taxon>
        <taxon>Agaricomycetes</taxon>
        <taxon>Polyporales</taxon>
        <taxon>Meruliaceae</taxon>
        <taxon>Phlebia</taxon>
    </lineage>
</organism>
<comment type="caution">
    <text evidence="1">The sequence shown here is derived from an EMBL/GenBank/DDBJ whole genome shotgun (WGS) entry which is preliminary data.</text>
</comment>
<sequence length="301" mass="34181">MLAVPQPPGTDPSTAIEHLDGKPVVRVTEDGNTMDAFLRCCYPVPNPALDISQLAAVYGAGDKYDVEAVKKHAVSELSHYVSQTDDSLRAYVLACHFGLRAEARRAARQTLEMRKEDIMRPRFPELDLIQASSYTRLLNYRQECLSELAELFTVDYHIREVSDGDGRPPLWERYNESGPDCHCPISRGFMYEGDPASDDDDDDIVNDYDEDRNHTKYWIKRWCARYMNQMADSLQHDKLDVPIRDALKDRNALARALAGASQCGSCGQKCTKEFLRLLEEIDKDAEKILAYNHHDVEFVCG</sequence>
<dbReference type="Proteomes" id="UP001148662">
    <property type="component" value="Unassembled WGS sequence"/>
</dbReference>
<dbReference type="EMBL" id="JANHOG010002921">
    <property type="protein sequence ID" value="KAJ3518777.1"/>
    <property type="molecule type" value="Genomic_DNA"/>
</dbReference>
<evidence type="ECO:0000313" key="1">
    <source>
        <dbReference type="EMBL" id="KAJ3518777.1"/>
    </source>
</evidence>
<reference evidence="1" key="1">
    <citation type="submission" date="2022-07" db="EMBL/GenBank/DDBJ databases">
        <title>Genome Sequence of Phlebia brevispora.</title>
        <authorList>
            <person name="Buettner E."/>
        </authorList>
    </citation>
    <scope>NUCLEOTIDE SEQUENCE</scope>
    <source>
        <strain evidence="1">MPL23</strain>
    </source>
</reference>
<gene>
    <name evidence="1" type="ORF">NM688_g9392</name>
</gene>
<evidence type="ECO:0000313" key="2">
    <source>
        <dbReference type="Proteomes" id="UP001148662"/>
    </source>
</evidence>
<protein>
    <submittedName>
        <fullName evidence="1">Uncharacterized protein</fullName>
    </submittedName>
</protein>
<name>A0ACC1RJR4_9APHY</name>
<proteinExistence type="predicted"/>
<keyword evidence="2" id="KW-1185">Reference proteome</keyword>
<accession>A0ACC1RJR4</accession>